<keyword evidence="4" id="KW-1185">Reference proteome</keyword>
<keyword evidence="1" id="KW-0456">Lyase</keyword>
<evidence type="ECO:0000313" key="4">
    <source>
        <dbReference type="Proteomes" id="UP000647235"/>
    </source>
</evidence>
<dbReference type="RefSeq" id="WP_118519358.1">
    <property type="nucleotide sequence ID" value="NZ_JACOOY010000002.1"/>
</dbReference>
<comment type="caution">
    <text evidence="3">The sequence shown here is derived from an EMBL/GenBank/DDBJ whole genome shotgun (WGS) entry which is preliminary data.</text>
</comment>
<sequence>MVIDFHTHMFPDKIADKTITFLAEVCQMPPQTDGTYTGLSESAKKGGVDLSIALPAMTKPSQFDSVNTFAAAHQEGNVISFGGIHPATEHYREELRHIKELGLKGIKLHPDYQDMYFNDIRYKRLVDYATELGLIIVVHAGLDPKCPDDVHCTPEMAAEVIDEVHPANLVLAHLGGNEMWDDVEKYLVGKDVYLDTAVVLDVIKEDQFLRIVRNHGADKILFGTDVPWRDQGAFVHLLNDSKLTQEEKNKIFYKNACKLLDFQGNMC</sequence>
<dbReference type="Gene3D" id="3.20.20.140">
    <property type="entry name" value="Metal-dependent hydrolases"/>
    <property type="match status" value="1"/>
</dbReference>
<organism evidence="3 4">
    <name type="scientific">Dorea hominis</name>
    <dbReference type="NCBI Taxonomy" id="2763040"/>
    <lineage>
        <taxon>Bacteria</taxon>
        <taxon>Bacillati</taxon>
        <taxon>Bacillota</taxon>
        <taxon>Clostridia</taxon>
        <taxon>Lachnospirales</taxon>
        <taxon>Lachnospiraceae</taxon>
        <taxon>Dorea</taxon>
    </lineage>
</organism>
<dbReference type="Proteomes" id="UP000647235">
    <property type="component" value="Unassembled WGS sequence"/>
</dbReference>
<dbReference type="EMBL" id="JACOOY010000002">
    <property type="protein sequence ID" value="MBC5664178.1"/>
    <property type="molecule type" value="Genomic_DNA"/>
</dbReference>
<accession>A0ABR7ES48</accession>
<dbReference type="InterPro" id="IPR032466">
    <property type="entry name" value="Metal_Hydrolase"/>
</dbReference>
<gene>
    <name evidence="3" type="ORF">H8S07_02600</name>
</gene>
<feature type="domain" description="Amidohydrolase-related" evidence="2">
    <location>
        <begin position="3"/>
        <end position="262"/>
    </location>
</feature>
<evidence type="ECO:0000256" key="1">
    <source>
        <dbReference type="ARBA" id="ARBA00023239"/>
    </source>
</evidence>
<dbReference type="CDD" id="cd01292">
    <property type="entry name" value="metallo-dependent_hydrolases"/>
    <property type="match status" value="1"/>
</dbReference>
<dbReference type="InterPro" id="IPR006680">
    <property type="entry name" value="Amidohydro-rel"/>
</dbReference>
<proteinExistence type="predicted"/>
<evidence type="ECO:0000259" key="2">
    <source>
        <dbReference type="Pfam" id="PF04909"/>
    </source>
</evidence>
<protein>
    <submittedName>
        <fullName evidence="3">Amidohydrolase family protein</fullName>
    </submittedName>
</protein>
<name>A0ABR7ES48_9FIRM</name>
<dbReference type="SUPFAM" id="SSF51556">
    <property type="entry name" value="Metallo-dependent hydrolases"/>
    <property type="match status" value="1"/>
</dbReference>
<evidence type="ECO:0000313" key="3">
    <source>
        <dbReference type="EMBL" id="MBC5664178.1"/>
    </source>
</evidence>
<dbReference type="PANTHER" id="PTHR21240">
    <property type="entry name" value="2-AMINO-3-CARBOXYLMUCONATE-6-SEMIALDEHYDE DECARBOXYLASE"/>
    <property type="match status" value="1"/>
</dbReference>
<dbReference type="PANTHER" id="PTHR21240:SF28">
    <property type="entry name" value="ISO-OROTATE DECARBOXYLASE (EUROFUNG)"/>
    <property type="match status" value="1"/>
</dbReference>
<dbReference type="Pfam" id="PF04909">
    <property type="entry name" value="Amidohydro_2"/>
    <property type="match status" value="1"/>
</dbReference>
<dbReference type="InterPro" id="IPR032465">
    <property type="entry name" value="ACMSD"/>
</dbReference>
<reference evidence="3 4" key="1">
    <citation type="submission" date="2020-08" db="EMBL/GenBank/DDBJ databases">
        <title>Genome public.</title>
        <authorList>
            <person name="Liu C."/>
            <person name="Sun Q."/>
        </authorList>
    </citation>
    <scope>NUCLEOTIDE SEQUENCE [LARGE SCALE GENOMIC DNA]</scope>
    <source>
        <strain evidence="3 4">NSJ-36</strain>
    </source>
</reference>